<organism evidence="1 2">
    <name type="scientific">Candidatus Liberibacter europaeus</name>
    <dbReference type="NCBI Taxonomy" id="744859"/>
    <lineage>
        <taxon>Bacteria</taxon>
        <taxon>Pseudomonadati</taxon>
        <taxon>Pseudomonadota</taxon>
        <taxon>Alphaproteobacteria</taxon>
        <taxon>Hyphomicrobiales</taxon>
        <taxon>Rhizobiaceae</taxon>
        <taxon>Liberibacter</taxon>
    </lineage>
</organism>
<gene>
    <name evidence="1" type="ORF">C4617_01170</name>
</gene>
<proteinExistence type="predicted"/>
<accession>A0A2T4VZ30</accession>
<name>A0A2T4VZ30_9HYPH</name>
<dbReference type="EMBL" id="PSQJ01000001">
    <property type="protein sequence ID" value="PTL87042.1"/>
    <property type="molecule type" value="Genomic_DNA"/>
</dbReference>
<protein>
    <submittedName>
        <fullName evidence="1">Uncharacterized protein</fullName>
    </submittedName>
</protein>
<sequence>MSNYIYNFQSNHIAGYSAIYKEVAISAIDTANKKTSPTGSSISKATTAIDNLQRKLLPLLEKQEPLTEQERHVIKDSNADLEKITAVEISTLALSNDLQEEKTRIIGIISDINNLGLYLVISGNNHHFMV</sequence>
<dbReference type="AlphaFoldDB" id="A0A2T4VZ30"/>
<dbReference type="Proteomes" id="UP000240811">
    <property type="component" value="Unassembled WGS sequence"/>
</dbReference>
<evidence type="ECO:0000313" key="2">
    <source>
        <dbReference type="Proteomes" id="UP000240811"/>
    </source>
</evidence>
<reference evidence="2" key="1">
    <citation type="submission" date="2018-02" db="EMBL/GenBank/DDBJ databases">
        <title>Genome sequence of Candidatus Liberibacter europaeus.</title>
        <authorList>
            <person name="Frampton R.A."/>
            <person name="Thompson S.M."/>
            <person name="David C."/>
            <person name="Addison S.M."/>
            <person name="Smith G.R."/>
        </authorList>
    </citation>
    <scope>NUCLEOTIDE SEQUENCE [LARGE SCALE GENOMIC DNA]</scope>
</reference>
<comment type="caution">
    <text evidence="1">The sequence shown here is derived from an EMBL/GenBank/DDBJ whole genome shotgun (WGS) entry which is preliminary data.</text>
</comment>
<evidence type="ECO:0000313" key="1">
    <source>
        <dbReference type="EMBL" id="PTL87042.1"/>
    </source>
</evidence>